<keyword evidence="1" id="KW-0378">Hydrolase</keyword>
<dbReference type="GO" id="GO:0006508">
    <property type="term" value="P:proteolysis"/>
    <property type="evidence" value="ECO:0007669"/>
    <property type="project" value="UniProtKB-KW"/>
</dbReference>
<comment type="similarity">
    <text evidence="1">Belongs to the peptidase S8 family.</text>
</comment>
<dbReference type="RefSeq" id="WP_110290758.1">
    <property type="nucleotide sequence ID" value="NZ_QICS01000003.1"/>
</dbReference>
<dbReference type="EMBL" id="QICS01000003">
    <property type="protein sequence ID" value="PXV91554.1"/>
    <property type="molecule type" value="Genomic_DNA"/>
</dbReference>
<comment type="caution">
    <text evidence="3">The sequence shown here is derived from an EMBL/GenBank/DDBJ whole genome shotgun (WGS) entry which is preliminary data.</text>
</comment>
<dbReference type="InterPro" id="IPR027417">
    <property type="entry name" value="P-loop_NTPase"/>
</dbReference>
<evidence type="ECO:0000259" key="2">
    <source>
        <dbReference type="Pfam" id="PF00082"/>
    </source>
</evidence>
<feature type="active site" description="Charge relay system" evidence="1">
    <location>
        <position position="51"/>
    </location>
</feature>
<dbReference type="Gene3D" id="3.40.50.300">
    <property type="entry name" value="P-loop containing nucleotide triphosphate hydrolases"/>
    <property type="match status" value="1"/>
</dbReference>
<dbReference type="AlphaFoldDB" id="A0A318EPP2"/>
<reference evidence="3 4" key="1">
    <citation type="submission" date="2018-05" db="EMBL/GenBank/DDBJ databases">
        <title>Genomic Encyclopedia of Type Strains, Phase IV (KMG-IV): sequencing the most valuable type-strain genomes for metagenomic binning, comparative biology and taxonomic classification.</title>
        <authorList>
            <person name="Goeker M."/>
        </authorList>
    </citation>
    <scope>NUCLEOTIDE SEQUENCE [LARGE SCALE GENOMIC DNA]</scope>
    <source>
        <strain evidence="3 4">DSM 28816</strain>
    </source>
</reference>
<proteinExistence type="inferred from homology"/>
<dbReference type="InterPro" id="IPR000209">
    <property type="entry name" value="Peptidase_S8/S53_dom"/>
</dbReference>
<feature type="domain" description="Peptidase S8/S53" evidence="2">
    <location>
        <begin position="55"/>
        <end position="174"/>
    </location>
</feature>
<keyword evidence="1" id="KW-0645">Protease</keyword>
<dbReference type="InterPro" id="IPR036852">
    <property type="entry name" value="Peptidase_S8/S53_dom_sf"/>
</dbReference>
<dbReference type="GO" id="GO:0004252">
    <property type="term" value="F:serine-type endopeptidase activity"/>
    <property type="evidence" value="ECO:0007669"/>
    <property type="project" value="UniProtKB-UniRule"/>
</dbReference>
<dbReference type="Pfam" id="PF00082">
    <property type="entry name" value="Peptidase_S8"/>
    <property type="match status" value="1"/>
</dbReference>
<dbReference type="PROSITE" id="PS51892">
    <property type="entry name" value="SUBTILASE"/>
    <property type="match status" value="1"/>
</dbReference>
<gene>
    <name evidence="3" type="ORF">C8E03_103111</name>
</gene>
<keyword evidence="1" id="KW-0720">Serine protease</keyword>
<protein>
    <recommendedName>
        <fullName evidence="2">Peptidase S8/S53 domain-containing protein</fullName>
    </recommendedName>
</protein>
<sequence>MEKPFYLNFTGNNIKIAVIDDGYHQTNYENIILLDYKGRSLLCDNDIDIFHGQNCIDIVKQIAPNSIIYSIDARDINIINEMTIIESIELAIKLEVDIINISQGLKHASSELMNVIEKALNKNIIICAAKDSSKIINYPCDYEGVISVDYNKNIEQIIYSDITIQIPSEYIYLDIRNDVIPLTGSSYATSYFTGICSKILEFNPLTTSAGIIELFSKASKKIIEVTKNEITNKAFYLIDNSGFNINEFPEEISNNYKAFYDITNDAFIDLNTKCTINKNDIKDIDIINACNFPINKLKLNYENIKYYGCFKDLENQILESSNHKIREIQVPIISIMSYGCNMDKSNVQIHLSNNFKNNGYNVGNLTYNWTGKLFGYKILNYPTKIEYPQYAYYINNSAYEESINKDILITTIAGSINKGSNDKELGDLVDIFNISLNIDIVILCVSDFVSFYELIESKSEIENNYGAKLFIYVTAKSKNIADHESDVEMIENESENAINFISSEKVKKYKNELEKTFPMNPVFNEEDLYEGKLYKRILEVLS</sequence>
<accession>A0A318EPP2</accession>
<dbReference type="Proteomes" id="UP000247523">
    <property type="component" value="Unassembled WGS sequence"/>
</dbReference>
<dbReference type="SUPFAM" id="SSF52743">
    <property type="entry name" value="Subtilisin-like"/>
    <property type="match status" value="1"/>
</dbReference>
<organism evidence="3 4">
    <name type="scientific">Lachnotalea glycerini</name>
    <dbReference type="NCBI Taxonomy" id="1763509"/>
    <lineage>
        <taxon>Bacteria</taxon>
        <taxon>Bacillati</taxon>
        <taxon>Bacillota</taxon>
        <taxon>Clostridia</taxon>
        <taxon>Lachnospirales</taxon>
        <taxon>Lachnospiraceae</taxon>
        <taxon>Lachnotalea</taxon>
    </lineage>
</organism>
<feature type="active site" description="Charge relay system" evidence="1">
    <location>
        <position position="20"/>
    </location>
</feature>
<evidence type="ECO:0000313" key="3">
    <source>
        <dbReference type="EMBL" id="PXV91554.1"/>
    </source>
</evidence>
<name>A0A318EPP2_9FIRM</name>
<evidence type="ECO:0000256" key="1">
    <source>
        <dbReference type="PROSITE-ProRule" id="PRU01240"/>
    </source>
</evidence>
<evidence type="ECO:0000313" key="4">
    <source>
        <dbReference type="Proteomes" id="UP000247523"/>
    </source>
</evidence>
<feature type="active site" description="Charge relay system" evidence="1">
    <location>
        <position position="186"/>
    </location>
</feature>
<dbReference type="Gene3D" id="3.40.50.200">
    <property type="entry name" value="Peptidase S8/S53 domain"/>
    <property type="match status" value="1"/>
</dbReference>